<dbReference type="AlphaFoldDB" id="A0A6C0AKV1"/>
<organism evidence="3">
    <name type="scientific">viral metagenome</name>
    <dbReference type="NCBI Taxonomy" id="1070528"/>
    <lineage>
        <taxon>unclassified sequences</taxon>
        <taxon>metagenomes</taxon>
        <taxon>organismal metagenomes</taxon>
    </lineage>
</organism>
<dbReference type="PROSITE" id="PS51925">
    <property type="entry name" value="SWIB_MDM2"/>
    <property type="match status" value="1"/>
</dbReference>
<name>A0A6C0AKV1_9ZZZZ</name>
<accession>A0A6C0AKV1</accession>
<feature type="domain" description="DM2" evidence="2">
    <location>
        <begin position="72"/>
        <end position="155"/>
    </location>
</feature>
<dbReference type="SUPFAM" id="SSF47592">
    <property type="entry name" value="SWIB/MDM2 domain"/>
    <property type="match status" value="1"/>
</dbReference>
<reference evidence="3" key="1">
    <citation type="journal article" date="2020" name="Nature">
        <title>Giant virus diversity and host interactions through global metagenomics.</title>
        <authorList>
            <person name="Schulz F."/>
            <person name="Roux S."/>
            <person name="Paez-Espino D."/>
            <person name="Jungbluth S."/>
            <person name="Walsh D.A."/>
            <person name="Denef V.J."/>
            <person name="McMahon K.D."/>
            <person name="Konstantinidis K.T."/>
            <person name="Eloe-Fadrosh E.A."/>
            <person name="Kyrpides N.C."/>
            <person name="Woyke T."/>
        </authorList>
    </citation>
    <scope>NUCLEOTIDE SEQUENCE</scope>
    <source>
        <strain evidence="3">GVMAG-S-1039698-54</strain>
    </source>
</reference>
<dbReference type="Gene3D" id="1.10.245.10">
    <property type="entry name" value="SWIB/MDM2 domain"/>
    <property type="match status" value="1"/>
</dbReference>
<dbReference type="Pfam" id="PF02201">
    <property type="entry name" value="SWIB"/>
    <property type="match status" value="1"/>
</dbReference>
<protein>
    <recommendedName>
        <fullName evidence="2">DM2 domain-containing protein</fullName>
    </recommendedName>
</protein>
<dbReference type="PANTHER" id="PTHR13844">
    <property type="entry name" value="SWI/SNF-RELATED MATRIX-ASSOCIATED ACTIN-DEPENDENT REGULATOR OF CHROMATIN SUBFAMILY D"/>
    <property type="match status" value="1"/>
</dbReference>
<dbReference type="CDD" id="cd10567">
    <property type="entry name" value="SWIB-MDM2_like"/>
    <property type="match status" value="1"/>
</dbReference>
<evidence type="ECO:0000313" key="3">
    <source>
        <dbReference type="EMBL" id="QHS80070.1"/>
    </source>
</evidence>
<keyword evidence="1" id="KW-0175">Coiled coil</keyword>
<evidence type="ECO:0000259" key="2">
    <source>
        <dbReference type="PROSITE" id="PS51925"/>
    </source>
</evidence>
<dbReference type="EMBL" id="MN740675">
    <property type="protein sequence ID" value="QHS80070.1"/>
    <property type="molecule type" value="Genomic_DNA"/>
</dbReference>
<dbReference type="InterPro" id="IPR019835">
    <property type="entry name" value="SWIB_domain"/>
</dbReference>
<sequence length="164" mass="18966">MSTKTEHTNVENTSNLVEQFSTILSTLTAFRSQITTLQNQVKVLEKNVKKQMKVYEKEAKKHKNKGNRKASGFAVGGPVSKELCSFMGKPEDSKLARTEVTQYLIQYIKDHDLQWKENRKIIKPDNKLKKLLKPAKNEDVTYFNLQKLMNKHFIKKNKPVVSEV</sequence>
<dbReference type="InterPro" id="IPR036885">
    <property type="entry name" value="SWIB_MDM2_dom_sf"/>
</dbReference>
<dbReference type="InterPro" id="IPR003121">
    <property type="entry name" value="SWIB_MDM2_domain"/>
</dbReference>
<proteinExistence type="predicted"/>
<evidence type="ECO:0000256" key="1">
    <source>
        <dbReference type="SAM" id="Coils"/>
    </source>
</evidence>
<dbReference type="SMART" id="SM00151">
    <property type="entry name" value="SWIB"/>
    <property type="match status" value="1"/>
</dbReference>
<feature type="coiled-coil region" evidence="1">
    <location>
        <begin position="27"/>
        <end position="65"/>
    </location>
</feature>